<name>A0A426YER9_ENSVE</name>
<dbReference type="EMBL" id="AMZH03012902">
    <property type="protein sequence ID" value="RRT50193.1"/>
    <property type="molecule type" value="Genomic_DNA"/>
</dbReference>
<protein>
    <submittedName>
        <fullName evidence="1">Uncharacterized protein</fullName>
    </submittedName>
</protein>
<proteinExistence type="predicted"/>
<accession>A0A426YER9</accession>
<evidence type="ECO:0000313" key="2">
    <source>
        <dbReference type="Proteomes" id="UP000287651"/>
    </source>
</evidence>
<dbReference type="Proteomes" id="UP000287651">
    <property type="component" value="Unassembled WGS sequence"/>
</dbReference>
<sequence>MGNQFYVLIFAAHVMHPLRFPNSGIRAKVFMRKIDFKLHVIRLYCVESFYAFLLRFHSEEEGRPAMANPHAGSATHDQADYKGQLAAVKAPCKCGGWPRPKPLAGAAASMRDRSWAGLVPIGVVPASVGNARGQAAGGGYPL</sequence>
<comment type="caution">
    <text evidence="1">The sequence shown here is derived from an EMBL/GenBank/DDBJ whole genome shotgun (WGS) entry which is preliminary data.</text>
</comment>
<dbReference type="AlphaFoldDB" id="A0A426YER9"/>
<gene>
    <name evidence="1" type="ORF">B296_00004060</name>
</gene>
<reference evidence="1 2" key="1">
    <citation type="journal article" date="2014" name="Agronomy (Basel)">
        <title>A Draft Genome Sequence for Ensete ventricosum, the Drought-Tolerant Tree Against Hunger.</title>
        <authorList>
            <person name="Harrison J."/>
            <person name="Moore K.A."/>
            <person name="Paszkiewicz K."/>
            <person name="Jones T."/>
            <person name="Grant M."/>
            <person name="Ambacheew D."/>
            <person name="Muzemil S."/>
            <person name="Studholme D.J."/>
        </authorList>
    </citation>
    <scope>NUCLEOTIDE SEQUENCE [LARGE SCALE GENOMIC DNA]</scope>
</reference>
<evidence type="ECO:0000313" key="1">
    <source>
        <dbReference type="EMBL" id="RRT50193.1"/>
    </source>
</evidence>
<organism evidence="1 2">
    <name type="scientific">Ensete ventricosum</name>
    <name type="common">Abyssinian banana</name>
    <name type="synonym">Musa ensete</name>
    <dbReference type="NCBI Taxonomy" id="4639"/>
    <lineage>
        <taxon>Eukaryota</taxon>
        <taxon>Viridiplantae</taxon>
        <taxon>Streptophyta</taxon>
        <taxon>Embryophyta</taxon>
        <taxon>Tracheophyta</taxon>
        <taxon>Spermatophyta</taxon>
        <taxon>Magnoliopsida</taxon>
        <taxon>Liliopsida</taxon>
        <taxon>Zingiberales</taxon>
        <taxon>Musaceae</taxon>
        <taxon>Ensete</taxon>
    </lineage>
</organism>